<dbReference type="InterPro" id="IPR001638">
    <property type="entry name" value="Solute-binding_3/MltF_N"/>
</dbReference>
<dbReference type="Pfam" id="PF00497">
    <property type="entry name" value="SBP_bac_3"/>
    <property type="match status" value="1"/>
</dbReference>
<name>A0ABV8XHT1_9DEIO</name>
<feature type="signal peptide" evidence="2">
    <location>
        <begin position="1"/>
        <end position="28"/>
    </location>
</feature>
<keyword evidence="5" id="KW-1185">Reference proteome</keyword>
<evidence type="ECO:0000313" key="4">
    <source>
        <dbReference type="EMBL" id="MFC4424960.1"/>
    </source>
</evidence>
<dbReference type="EMBL" id="JBHSEH010000004">
    <property type="protein sequence ID" value="MFC4424960.1"/>
    <property type="molecule type" value="Genomic_DNA"/>
</dbReference>
<evidence type="ECO:0000259" key="3">
    <source>
        <dbReference type="SMART" id="SM00062"/>
    </source>
</evidence>
<evidence type="ECO:0000256" key="2">
    <source>
        <dbReference type="SAM" id="SignalP"/>
    </source>
</evidence>
<dbReference type="CDD" id="cd13530">
    <property type="entry name" value="PBP2_peptides_like"/>
    <property type="match status" value="1"/>
</dbReference>
<gene>
    <name evidence="4" type="ORF">ACFOZ9_01975</name>
</gene>
<dbReference type="Gene3D" id="3.40.190.10">
    <property type="entry name" value="Periplasmic binding protein-like II"/>
    <property type="match status" value="2"/>
</dbReference>
<accession>A0ABV8XHT1</accession>
<feature type="domain" description="Solute-binding protein family 3/N-terminal" evidence="3">
    <location>
        <begin position="35"/>
        <end position="252"/>
    </location>
</feature>
<organism evidence="4 5">
    <name type="scientific">Deinococcus navajonensis</name>
    <dbReference type="NCBI Taxonomy" id="309884"/>
    <lineage>
        <taxon>Bacteria</taxon>
        <taxon>Thermotogati</taxon>
        <taxon>Deinococcota</taxon>
        <taxon>Deinococci</taxon>
        <taxon>Deinococcales</taxon>
        <taxon>Deinococcaceae</taxon>
        <taxon>Deinococcus</taxon>
    </lineage>
</organism>
<dbReference type="Proteomes" id="UP001595998">
    <property type="component" value="Unassembled WGS sequence"/>
</dbReference>
<dbReference type="PANTHER" id="PTHR35936">
    <property type="entry name" value="MEMBRANE-BOUND LYTIC MUREIN TRANSGLYCOSYLASE F"/>
    <property type="match status" value="1"/>
</dbReference>
<protein>
    <submittedName>
        <fullName evidence="4">Substrate-binding periplasmic protein</fullName>
    </submittedName>
</protein>
<keyword evidence="1 2" id="KW-0732">Signal</keyword>
<reference evidence="5" key="1">
    <citation type="journal article" date="2019" name="Int. J. Syst. Evol. Microbiol.">
        <title>The Global Catalogue of Microorganisms (GCM) 10K type strain sequencing project: providing services to taxonomists for standard genome sequencing and annotation.</title>
        <authorList>
            <consortium name="The Broad Institute Genomics Platform"/>
            <consortium name="The Broad Institute Genome Sequencing Center for Infectious Disease"/>
            <person name="Wu L."/>
            <person name="Ma J."/>
        </authorList>
    </citation>
    <scope>NUCLEOTIDE SEQUENCE [LARGE SCALE GENOMIC DNA]</scope>
    <source>
        <strain evidence="5">CCUG 56029</strain>
    </source>
</reference>
<feature type="chain" id="PRO_5045062525" evidence="2">
    <location>
        <begin position="29"/>
        <end position="257"/>
    </location>
</feature>
<evidence type="ECO:0000256" key="1">
    <source>
        <dbReference type="ARBA" id="ARBA00022729"/>
    </source>
</evidence>
<comment type="caution">
    <text evidence="4">The sequence shown here is derived from an EMBL/GenBank/DDBJ whole genome shotgun (WGS) entry which is preliminary data.</text>
</comment>
<proteinExistence type="predicted"/>
<dbReference type="SUPFAM" id="SSF53850">
    <property type="entry name" value="Periplasmic binding protein-like II"/>
    <property type="match status" value="1"/>
</dbReference>
<dbReference type="SMART" id="SM00062">
    <property type="entry name" value="PBPb"/>
    <property type="match status" value="1"/>
</dbReference>
<dbReference type="RefSeq" id="WP_380035774.1">
    <property type="nucleotide sequence ID" value="NZ_JBHSEH010000004.1"/>
</dbReference>
<evidence type="ECO:0000313" key="5">
    <source>
        <dbReference type="Proteomes" id="UP001595998"/>
    </source>
</evidence>
<sequence>MKRTSILPFAAALTVLSALPMASARTFAEIKASGVLRVASSGDLPPFTRVDGTRMRGYEPELLEAVARSLGLTVTYQVVPPYELVKELQADRADVAMGALGITSTRENKVDFTTPIACAGVSVASFDPKLKKHTDLVGKTIGVGADSIMQSYVQKLPFEKKVTVYSTSKELIYAVISRQVDATFAYSIMEPGVKAAFPKANISFGPELWRVPIGLMVREDNVTTRTALNGALAKYMAGNSYAFLSQKYFKEDVRCRN</sequence>